<dbReference type="FunFam" id="3.30.200.20:FF:000314">
    <property type="entry name" value="Serine/threonine protein kinase"/>
    <property type="match status" value="1"/>
</dbReference>
<dbReference type="PROSITE" id="PS00108">
    <property type="entry name" value="PROTEIN_KINASE_ST"/>
    <property type="match status" value="1"/>
</dbReference>
<keyword evidence="3" id="KW-0963">Cytoplasm</keyword>
<dbReference type="GeneID" id="4619818"/>
<dbReference type="InParanoid" id="Q75BJ0"/>
<dbReference type="OMA" id="MDESECR"/>
<name>Q75BJ0_EREGS</name>
<evidence type="ECO:0000256" key="6">
    <source>
        <dbReference type="ARBA" id="ARBA00022679"/>
    </source>
</evidence>
<keyword evidence="7" id="KW-0547">Nucleotide-binding</keyword>
<dbReference type="GO" id="GO:2000766">
    <property type="term" value="P:negative regulation of cytoplasmic translation"/>
    <property type="evidence" value="ECO:0007669"/>
    <property type="project" value="EnsemblFungi"/>
</dbReference>
<feature type="compositionally biased region" description="Basic and acidic residues" evidence="13">
    <location>
        <begin position="57"/>
        <end position="71"/>
    </location>
</feature>
<keyword evidence="4" id="KW-0723">Serine/threonine-protein kinase</keyword>
<dbReference type="KEGG" id="ago:AGOS_ACR281C"/>
<dbReference type="GO" id="GO:0005829">
    <property type="term" value="C:cytosol"/>
    <property type="evidence" value="ECO:0000318"/>
    <property type="project" value="GO_Central"/>
</dbReference>
<dbReference type="GO" id="GO:0004674">
    <property type="term" value="F:protein serine/threonine kinase activity"/>
    <property type="evidence" value="ECO:0000318"/>
    <property type="project" value="GO_Central"/>
</dbReference>
<dbReference type="eggNOG" id="KOG1152">
    <property type="taxonomic scope" value="Eukaryota"/>
</dbReference>
<keyword evidence="10" id="KW-0810">Translation regulation</keyword>
<dbReference type="GO" id="GO:0060917">
    <property type="term" value="P:regulation of (1-&gt;6)-beta-D-glucan biosynthetic process"/>
    <property type="evidence" value="ECO:0007669"/>
    <property type="project" value="EnsemblFungi"/>
</dbReference>
<keyword evidence="6" id="KW-0808">Transferase</keyword>
<dbReference type="FunCoup" id="Q75BJ0">
    <property type="interactions" value="458"/>
</dbReference>
<accession>Q75BJ0</accession>
<dbReference type="Pfam" id="PF00069">
    <property type="entry name" value="Pkinase"/>
    <property type="match status" value="1"/>
</dbReference>
<dbReference type="GO" id="GO:0005634">
    <property type="term" value="C:nucleus"/>
    <property type="evidence" value="ECO:0000318"/>
    <property type="project" value="GO_Central"/>
</dbReference>
<dbReference type="PANTHER" id="PTHR24346:SF51">
    <property type="entry name" value="PAS DOMAIN-CONTAINING SERINE_THREONINE-PROTEIN KINASE"/>
    <property type="match status" value="1"/>
</dbReference>
<feature type="region of interest" description="Disordered" evidence="13">
    <location>
        <begin position="274"/>
        <end position="298"/>
    </location>
</feature>
<evidence type="ECO:0000256" key="9">
    <source>
        <dbReference type="ARBA" id="ARBA00022840"/>
    </source>
</evidence>
<evidence type="ECO:0000256" key="8">
    <source>
        <dbReference type="ARBA" id="ARBA00022777"/>
    </source>
</evidence>
<comment type="catalytic activity">
    <reaction evidence="12">
        <text>L-seryl-[protein] + ATP = O-phospho-L-seryl-[protein] + ADP + H(+)</text>
        <dbReference type="Rhea" id="RHEA:17989"/>
        <dbReference type="Rhea" id="RHEA-COMP:9863"/>
        <dbReference type="Rhea" id="RHEA-COMP:11604"/>
        <dbReference type="ChEBI" id="CHEBI:15378"/>
        <dbReference type="ChEBI" id="CHEBI:29999"/>
        <dbReference type="ChEBI" id="CHEBI:30616"/>
        <dbReference type="ChEBI" id="CHEBI:83421"/>
        <dbReference type="ChEBI" id="CHEBI:456216"/>
        <dbReference type="EC" id="2.7.11.1"/>
    </reaction>
</comment>
<evidence type="ECO:0000256" key="11">
    <source>
        <dbReference type="ARBA" id="ARBA00047899"/>
    </source>
</evidence>
<evidence type="ECO:0000313" key="15">
    <source>
        <dbReference type="EMBL" id="AAS51507.2"/>
    </source>
</evidence>
<dbReference type="CDD" id="cd14004">
    <property type="entry name" value="STKc_PASK"/>
    <property type="match status" value="1"/>
</dbReference>
<dbReference type="RefSeq" id="NP_983683.2">
    <property type="nucleotide sequence ID" value="NM_209036.2"/>
</dbReference>
<dbReference type="InterPro" id="IPR000014">
    <property type="entry name" value="PAS"/>
</dbReference>
<keyword evidence="5" id="KW-0597">Phosphoprotein</keyword>
<dbReference type="Gene3D" id="1.10.510.10">
    <property type="entry name" value="Transferase(Phosphotransferase) domain 1"/>
    <property type="match status" value="1"/>
</dbReference>
<evidence type="ECO:0000256" key="13">
    <source>
        <dbReference type="SAM" id="MobiDB-lite"/>
    </source>
</evidence>
<dbReference type="GO" id="GO:0045719">
    <property type="term" value="P:negative regulation of glycogen biosynthetic process"/>
    <property type="evidence" value="ECO:0000318"/>
    <property type="project" value="GO_Central"/>
</dbReference>
<evidence type="ECO:0000256" key="7">
    <source>
        <dbReference type="ARBA" id="ARBA00022741"/>
    </source>
</evidence>
<sequence>MPFIGASHTSNDIFRHLKEKHAIGGGHAGVSVASSVTSMEADTPERYATSGSASSALEEKLEAVSRGDDKAPGNLNAPKLRSVSVSSAASHGQELDTQELLTFPNESTHAYSYNPLSPNSLAVRLSILKRSLEIMIKNPSLLRDTTSSDDIAPLPSIVSRYSMDRTYSASVKRSPMDQPPQQLRNASSAALSALFNGPVATTVPSSQSLDTQSPPMLSPSLGTLPAYSASGSYPFRQQQLGTLPIAWEIGSDTSDSPETASELEVRRFFHESPSLASLPEPPQQQPPPQSIYDHHPSHSSEFICEKKRELEGLLTLLNDTLENKDNDKASDLLMISLLNINKLSLGVSTNADGVDPAKKVSNEQELKKQLLESLAQPFHEYSTQETTIQASQDENYLQPFTDELTSIQDPIDYSRTYEAPRILHTFISGKYTAPQAIFTCSQHHPWQFRAANDLACLIFGISKLAFKALTLLDLIHTDSRSFVLNKIMSTEGQEQVFTGEIVGVIQPGVTSLSSPASAASSASSHTQKFIWASMWAKRKNGMIVCVFEKVPCDYMNVMLNLDDFSVRDISGGEGLQLQPEITSSIPPPTITPKTKSVKFANEINDVAAISRSLANLIEKVKSGELLNKHDDLLPVPVRVNDHINTVRYFTLNHLSINIPCAVTSSILEDDLKLQIHSLPYQAGMFIVNSKTLQLISFNKSISKNMFGLHYIELINQPITKIIPSFPSLLKYNNTMYPHLNINLSKNKGLVLTEHYFRKLQSQMNRSAEDFYSSIGIDAVHRDGCTIKVDIQLRVLNMSHILLWITHSRDVFFKNYNTNPSQLKILNEREIATISSGTNSATSSKHTTDKFKLEELSKLKSELQTLTLHIDGRESNSNAVAKSECVLSDDMSTAVAEETDVNTTTSSMAVQAKDSMMSTDSCSKWEIAKKYTQDKSQFVSDDNFKVDENLILHTNSSFREGSDSPLRPLNSESSASFDNSNIAPEREIGASKHVTKFSDFTVLQKMGEGAYGKVDLCMHKKEKYVVVIKLIFKERILVDTWVRDRKLGTIPSEIQIMATLNKKPHENIMRLLDFFEDDEYYYIESPMHGETGSIDLFDLIELKTNMTEHEAKLLFKQVASGLRHLHENGIVHRDIKDENVIVDNRGRVKIIDFGSAAYVKRGPFDVFVGTIDYAAPEVLGGDPYEGKPQDVWAVGVLLYTIIYKENPFYNIDEILDGDLRISPAVVVSEECVALITRILNRSVNRRPTVDDICGDKWLGI</sequence>
<dbReference type="SUPFAM" id="SSF56112">
    <property type="entry name" value="Protein kinase-like (PK-like)"/>
    <property type="match status" value="1"/>
</dbReference>
<dbReference type="EMBL" id="AE016816">
    <property type="protein sequence ID" value="AAS51507.2"/>
    <property type="molecule type" value="Genomic_DNA"/>
</dbReference>
<feature type="region of interest" description="Disordered" evidence="13">
    <location>
        <begin position="35"/>
        <end position="93"/>
    </location>
</feature>
<feature type="domain" description="Protein kinase" evidence="14">
    <location>
        <begin position="999"/>
        <end position="1257"/>
    </location>
</feature>
<dbReference type="GO" id="GO:0005524">
    <property type="term" value="F:ATP binding"/>
    <property type="evidence" value="ECO:0007669"/>
    <property type="project" value="UniProtKB-KW"/>
</dbReference>
<dbReference type="HOGENOM" id="CLU_004134_1_0_1"/>
<evidence type="ECO:0000256" key="12">
    <source>
        <dbReference type="ARBA" id="ARBA00048679"/>
    </source>
</evidence>
<dbReference type="Gene3D" id="3.30.200.20">
    <property type="entry name" value="Phosphorylase Kinase, domain 1"/>
    <property type="match status" value="1"/>
</dbReference>
<reference evidence="15 16" key="1">
    <citation type="journal article" date="2004" name="Science">
        <title>The Ashbya gossypii genome as a tool for mapping the ancient Saccharomyces cerevisiae genome.</title>
        <authorList>
            <person name="Dietrich F.S."/>
            <person name="Voegeli S."/>
            <person name="Brachat S."/>
            <person name="Lerch A."/>
            <person name="Gates K."/>
            <person name="Steiner S."/>
            <person name="Mohr C."/>
            <person name="Pohlmann R."/>
            <person name="Luedi P."/>
            <person name="Choi S."/>
            <person name="Wing R.A."/>
            <person name="Flavier A."/>
            <person name="Gaffney T.D."/>
            <person name="Philippsen P."/>
        </authorList>
    </citation>
    <scope>NUCLEOTIDE SEQUENCE [LARGE SCALE GENOMIC DNA]</scope>
    <source>
        <strain evidence="16">ATCC 10895 / CBS 109.51 / FGSC 9923 / NRRL Y-1056</strain>
    </source>
</reference>
<protein>
    <recommendedName>
        <fullName evidence="2">non-specific serine/threonine protein kinase</fullName>
        <ecNumber evidence="2">2.7.11.1</ecNumber>
    </recommendedName>
</protein>
<evidence type="ECO:0000259" key="14">
    <source>
        <dbReference type="PROSITE" id="PS50011"/>
    </source>
</evidence>
<evidence type="ECO:0000256" key="5">
    <source>
        <dbReference type="ARBA" id="ARBA00022553"/>
    </source>
</evidence>
<dbReference type="CDD" id="cd00130">
    <property type="entry name" value="PAS"/>
    <property type="match status" value="1"/>
</dbReference>
<dbReference type="SMART" id="SM00220">
    <property type="entry name" value="S_TKc"/>
    <property type="match status" value="1"/>
</dbReference>
<proteinExistence type="predicted"/>
<comment type="catalytic activity">
    <reaction evidence="11">
        <text>L-threonyl-[protein] + ATP = O-phospho-L-threonyl-[protein] + ADP + H(+)</text>
        <dbReference type="Rhea" id="RHEA:46608"/>
        <dbReference type="Rhea" id="RHEA-COMP:11060"/>
        <dbReference type="Rhea" id="RHEA-COMP:11605"/>
        <dbReference type="ChEBI" id="CHEBI:15378"/>
        <dbReference type="ChEBI" id="CHEBI:30013"/>
        <dbReference type="ChEBI" id="CHEBI:30616"/>
        <dbReference type="ChEBI" id="CHEBI:61977"/>
        <dbReference type="ChEBI" id="CHEBI:456216"/>
        <dbReference type="EC" id="2.7.11.1"/>
    </reaction>
</comment>
<gene>
    <name evidence="15" type="ORF">AGOS_ACR281C</name>
</gene>
<evidence type="ECO:0000256" key="2">
    <source>
        <dbReference type="ARBA" id="ARBA00012513"/>
    </source>
</evidence>
<reference evidence="16" key="2">
    <citation type="journal article" date="2013" name="G3 (Bethesda)">
        <title>Genomes of Ashbya fungi isolated from insects reveal four mating-type loci, numerous translocations, lack of transposons, and distinct gene duplications.</title>
        <authorList>
            <person name="Dietrich F.S."/>
            <person name="Voegeli S."/>
            <person name="Kuo S."/>
            <person name="Philippsen P."/>
        </authorList>
    </citation>
    <scope>GENOME REANNOTATION</scope>
    <source>
        <strain evidence="16">ATCC 10895 / CBS 109.51 / FGSC 9923 / NRRL Y-1056</strain>
    </source>
</reference>
<evidence type="ECO:0000256" key="3">
    <source>
        <dbReference type="ARBA" id="ARBA00022490"/>
    </source>
</evidence>
<dbReference type="GO" id="GO:0035556">
    <property type="term" value="P:intracellular signal transduction"/>
    <property type="evidence" value="ECO:0000318"/>
    <property type="project" value="GO_Central"/>
</dbReference>
<evidence type="ECO:0000256" key="1">
    <source>
        <dbReference type="ARBA" id="ARBA00004496"/>
    </source>
</evidence>
<evidence type="ECO:0000313" key="16">
    <source>
        <dbReference type="Proteomes" id="UP000000591"/>
    </source>
</evidence>
<comment type="subcellular location">
    <subcellularLocation>
        <location evidence="1">Cytoplasm</location>
    </subcellularLocation>
</comment>
<dbReference type="PANTHER" id="PTHR24346">
    <property type="entry name" value="MAP/MICROTUBULE AFFINITY-REGULATING KINASE"/>
    <property type="match status" value="1"/>
</dbReference>
<organism evidence="15 16">
    <name type="scientific">Eremothecium gossypii (strain ATCC 10895 / CBS 109.51 / FGSC 9923 / NRRL Y-1056)</name>
    <name type="common">Yeast</name>
    <name type="synonym">Ashbya gossypii</name>
    <dbReference type="NCBI Taxonomy" id="284811"/>
    <lineage>
        <taxon>Eukaryota</taxon>
        <taxon>Fungi</taxon>
        <taxon>Dikarya</taxon>
        <taxon>Ascomycota</taxon>
        <taxon>Saccharomycotina</taxon>
        <taxon>Saccharomycetes</taxon>
        <taxon>Saccharomycetales</taxon>
        <taxon>Saccharomycetaceae</taxon>
        <taxon>Eremothecium</taxon>
    </lineage>
</organism>
<dbReference type="InterPro" id="IPR000719">
    <property type="entry name" value="Prot_kinase_dom"/>
</dbReference>
<dbReference type="STRING" id="284811.Q75BJ0"/>
<dbReference type="Proteomes" id="UP000000591">
    <property type="component" value="Chromosome III"/>
</dbReference>
<dbReference type="OrthoDB" id="10252171at2759"/>
<dbReference type="InterPro" id="IPR011009">
    <property type="entry name" value="Kinase-like_dom_sf"/>
</dbReference>
<dbReference type="AlphaFoldDB" id="Q75BJ0"/>
<feature type="compositionally biased region" description="Pro residues" evidence="13">
    <location>
        <begin position="279"/>
        <end position="289"/>
    </location>
</feature>
<dbReference type="FunFam" id="1.10.510.10:FF:000320">
    <property type="entry name" value="Serine/threonine protein kinase"/>
    <property type="match status" value="1"/>
</dbReference>
<evidence type="ECO:0000256" key="4">
    <source>
        <dbReference type="ARBA" id="ARBA00022527"/>
    </source>
</evidence>
<keyword evidence="8" id="KW-0418">Kinase</keyword>
<feature type="region of interest" description="Disordered" evidence="13">
    <location>
        <begin position="958"/>
        <end position="977"/>
    </location>
</feature>
<dbReference type="EC" id="2.7.11.1" evidence="2"/>
<keyword evidence="9" id="KW-0067">ATP-binding</keyword>
<dbReference type="InterPro" id="IPR008271">
    <property type="entry name" value="Ser/Thr_kinase_AS"/>
</dbReference>
<dbReference type="PROSITE" id="PS50011">
    <property type="entry name" value="PROTEIN_KINASE_DOM"/>
    <property type="match status" value="1"/>
</dbReference>
<keyword evidence="16" id="KW-1185">Reference proteome</keyword>
<dbReference type="GO" id="GO:0005737">
    <property type="term" value="C:cytoplasm"/>
    <property type="evidence" value="ECO:0000318"/>
    <property type="project" value="GO_Central"/>
</dbReference>
<evidence type="ECO:0000256" key="10">
    <source>
        <dbReference type="ARBA" id="ARBA00022845"/>
    </source>
</evidence>